<dbReference type="eggNOG" id="COG0272">
    <property type="taxonomic scope" value="Bacteria"/>
</dbReference>
<dbReference type="InterPro" id="IPR018239">
    <property type="entry name" value="DNA_ligase_AS"/>
</dbReference>
<dbReference type="GO" id="GO:0046872">
    <property type="term" value="F:metal ion binding"/>
    <property type="evidence" value="ECO:0007669"/>
    <property type="project" value="UniProtKB-KW"/>
</dbReference>
<feature type="active site" description="N6-AMP-lysine intermediate" evidence="10">
    <location>
        <position position="120"/>
    </location>
</feature>
<dbReference type="Gene3D" id="2.40.50.140">
    <property type="entry name" value="Nucleic acid-binding proteins"/>
    <property type="match status" value="1"/>
</dbReference>
<dbReference type="Pfam" id="PF01653">
    <property type="entry name" value="DNA_ligase_aden"/>
    <property type="match status" value="1"/>
</dbReference>
<dbReference type="Proteomes" id="UP000019229">
    <property type="component" value="Chromosome"/>
</dbReference>
<dbReference type="Gene3D" id="3.30.470.30">
    <property type="entry name" value="DNA ligase/mRNA capping enzyme"/>
    <property type="match status" value="1"/>
</dbReference>
<dbReference type="SUPFAM" id="SSF52113">
    <property type="entry name" value="BRCT domain"/>
    <property type="match status" value="1"/>
</dbReference>
<comment type="cofactor">
    <cofactor evidence="10">
        <name>Mg(2+)</name>
        <dbReference type="ChEBI" id="CHEBI:18420"/>
    </cofactor>
    <cofactor evidence="10">
        <name>Mn(2+)</name>
        <dbReference type="ChEBI" id="CHEBI:29035"/>
    </cofactor>
</comment>
<feature type="binding site" evidence="10">
    <location>
        <position position="412"/>
    </location>
    <ligand>
        <name>Zn(2+)</name>
        <dbReference type="ChEBI" id="CHEBI:29105"/>
    </ligand>
</feature>
<evidence type="ECO:0000256" key="1">
    <source>
        <dbReference type="ARBA" id="ARBA00022598"/>
    </source>
</evidence>
<evidence type="ECO:0000313" key="13">
    <source>
        <dbReference type="Proteomes" id="UP000019229"/>
    </source>
</evidence>
<evidence type="ECO:0000256" key="4">
    <source>
        <dbReference type="ARBA" id="ARBA00022763"/>
    </source>
</evidence>
<evidence type="ECO:0000256" key="6">
    <source>
        <dbReference type="ARBA" id="ARBA00022842"/>
    </source>
</evidence>
<dbReference type="Pfam" id="PF12826">
    <property type="entry name" value="HHH_2"/>
    <property type="match status" value="1"/>
</dbReference>
<dbReference type="NCBIfam" id="TIGR00575">
    <property type="entry name" value="dnlj"/>
    <property type="match status" value="1"/>
</dbReference>
<dbReference type="AlphaFoldDB" id="W5UTQ0"/>
<feature type="binding site" evidence="10">
    <location>
        <begin position="35"/>
        <end position="39"/>
    </location>
    <ligand>
        <name>NAD(+)</name>
        <dbReference type="ChEBI" id="CHEBI:57540"/>
    </ligand>
</feature>
<evidence type="ECO:0000256" key="7">
    <source>
        <dbReference type="ARBA" id="ARBA00023027"/>
    </source>
</evidence>
<evidence type="ECO:0000256" key="5">
    <source>
        <dbReference type="ARBA" id="ARBA00022833"/>
    </source>
</evidence>
<feature type="binding site" evidence="10">
    <location>
        <position position="415"/>
    </location>
    <ligand>
        <name>Zn(2+)</name>
        <dbReference type="ChEBI" id="CHEBI:29105"/>
    </ligand>
</feature>
<dbReference type="InterPro" id="IPR001357">
    <property type="entry name" value="BRCT_dom"/>
</dbReference>
<keyword evidence="4 10" id="KW-0227">DNA damage</keyword>
<feature type="binding site" evidence="10">
    <location>
        <position position="297"/>
    </location>
    <ligand>
        <name>NAD(+)</name>
        <dbReference type="ChEBI" id="CHEBI:57540"/>
    </ligand>
</feature>
<accession>W5UTQ0</accession>
<dbReference type="Gene3D" id="1.10.150.20">
    <property type="entry name" value="5' to 3' exonuclease, C-terminal subdomain"/>
    <property type="match status" value="2"/>
</dbReference>
<keyword evidence="13" id="KW-1185">Reference proteome</keyword>
<dbReference type="SMART" id="SM00292">
    <property type="entry name" value="BRCT"/>
    <property type="match status" value="1"/>
</dbReference>
<dbReference type="PATRIC" id="fig|743966.3.peg.503"/>
<comment type="function">
    <text evidence="10">DNA ligase that catalyzes the formation of phosphodiester linkages between 5'-phosphoryl and 3'-hydroxyl groups in double-stranded DNA using NAD as a coenzyme and as the energy source for the reaction. It is essential for DNA replication and repair of damaged DNA.</text>
</comment>
<dbReference type="PROSITE" id="PS01055">
    <property type="entry name" value="DNA_LIGASE_N1"/>
    <property type="match status" value="1"/>
</dbReference>
<dbReference type="HAMAP" id="MF_01588">
    <property type="entry name" value="DNA_ligase_A"/>
    <property type="match status" value="1"/>
</dbReference>
<dbReference type="InterPro" id="IPR001679">
    <property type="entry name" value="DNA_ligase"/>
</dbReference>
<dbReference type="Pfam" id="PF00533">
    <property type="entry name" value="BRCT"/>
    <property type="match status" value="1"/>
</dbReference>
<dbReference type="GO" id="GO:0006260">
    <property type="term" value="P:DNA replication"/>
    <property type="evidence" value="ECO:0007669"/>
    <property type="project" value="UniProtKB-KW"/>
</dbReference>
<dbReference type="Pfam" id="PF03120">
    <property type="entry name" value="OB_DNA_ligase"/>
    <property type="match status" value="1"/>
</dbReference>
<dbReference type="Gene3D" id="1.10.287.610">
    <property type="entry name" value="Helix hairpin bin"/>
    <property type="match status" value="1"/>
</dbReference>
<evidence type="ECO:0000259" key="11">
    <source>
        <dbReference type="PROSITE" id="PS50172"/>
    </source>
</evidence>
<dbReference type="CDD" id="cd00114">
    <property type="entry name" value="LIGANc"/>
    <property type="match status" value="1"/>
</dbReference>
<feature type="binding site" evidence="10">
    <location>
        <position position="430"/>
    </location>
    <ligand>
        <name>Zn(2+)</name>
        <dbReference type="ChEBI" id="CHEBI:29105"/>
    </ligand>
</feature>
<dbReference type="InterPro" id="IPR012340">
    <property type="entry name" value="NA-bd_OB-fold"/>
</dbReference>
<dbReference type="SUPFAM" id="SSF56091">
    <property type="entry name" value="DNA ligase/mRNA capping enzyme, catalytic domain"/>
    <property type="match status" value="1"/>
</dbReference>
<protein>
    <recommendedName>
        <fullName evidence="10">DNA ligase</fullName>
        <ecNumber evidence="10">6.5.1.2</ecNumber>
    </recommendedName>
    <alternativeName>
        <fullName evidence="10">Polydeoxyribonucleotide synthase [NAD(+)]</fullName>
    </alternativeName>
</protein>
<keyword evidence="5 10" id="KW-0862">Zinc</keyword>
<feature type="binding site" evidence="10">
    <location>
        <position position="141"/>
    </location>
    <ligand>
        <name>NAD(+)</name>
        <dbReference type="ChEBI" id="CHEBI:57540"/>
    </ligand>
</feature>
<evidence type="ECO:0000256" key="2">
    <source>
        <dbReference type="ARBA" id="ARBA00022705"/>
    </source>
</evidence>
<evidence type="ECO:0000313" key="12">
    <source>
        <dbReference type="EMBL" id="AHH45502.1"/>
    </source>
</evidence>
<dbReference type="PROSITE" id="PS50172">
    <property type="entry name" value="BRCT"/>
    <property type="match status" value="1"/>
</dbReference>
<dbReference type="OrthoDB" id="9759736at2"/>
<keyword evidence="7 10" id="KW-0520">NAD</keyword>
<dbReference type="GO" id="GO:0006281">
    <property type="term" value="P:DNA repair"/>
    <property type="evidence" value="ECO:0007669"/>
    <property type="project" value="UniProtKB-KW"/>
</dbReference>
<reference evidence="12 13" key="1">
    <citation type="journal article" date="2014" name="Genome Announc.">
        <title>Complete Genome Sequence of Mycoplasma bovoculi Strain M165/69T (ATCC 29104).</title>
        <authorList>
            <person name="Calcutt M.J."/>
            <person name="Foecking M.F."/>
        </authorList>
    </citation>
    <scope>NUCLEOTIDE SEQUENCE [LARGE SCALE GENOMIC DNA]</scope>
    <source>
        <strain evidence="12">M165/69</strain>
    </source>
</reference>
<dbReference type="InterPro" id="IPR010994">
    <property type="entry name" value="RuvA_2-like"/>
</dbReference>
<proteinExistence type="inferred from homology"/>
<dbReference type="SMART" id="SM00532">
    <property type="entry name" value="LIGANc"/>
    <property type="match status" value="1"/>
</dbReference>
<evidence type="ECO:0000256" key="8">
    <source>
        <dbReference type="ARBA" id="ARBA00023204"/>
    </source>
</evidence>
<evidence type="ECO:0000256" key="10">
    <source>
        <dbReference type="HAMAP-Rule" id="MF_01588"/>
    </source>
</evidence>
<dbReference type="InterPro" id="IPR013840">
    <property type="entry name" value="DNAligase_N"/>
</dbReference>
<keyword evidence="1 10" id="KW-0436">Ligase</keyword>
<dbReference type="NCBIfam" id="NF005932">
    <property type="entry name" value="PRK07956.1"/>
    <property type="match status" value="1"/>
</dbReference>
<name>W5UTQ0_9BACT</name>
<dbReference type="KEGG" id="mbc:MYB_02500"/>
<evidence type="ECO:0000256" key="3">
    <source>
        <dbReference type="ARBA" id="ARBA00022723"/>
    </source>
</evidence>
<sequence>MDKNEQIKKQILDLQKQIIKWNKEYFEDQNPSVDDLVYDKELKKLIDLENKYYFLFSLDELNNSPTKLVATSLNSQFKKVKHSKPMLSLDKAYDFSELEKWINKAQNILEKEAHCYVEPKIDGLSIALLYKNGKLIQALTRGDGVSGEDITENATKILDKFIPKQIDYSKELEVRGEVFLSKTGFEILKEQNPNITFANARNAASGILRRLSKTMSGKVKNQEDFLLLQCFIYTVVNPEKHNLKTVSESFSFLKKLGFYTNNISKKAKNITQAFGFIKELSKQRHELDYNIDGVVLKIDDFSIYEQLGQTSKFPHSAIAYKFEDQIVETELLDIFVTVGRTGKITYNAKLVPIQLNGTTVSAAILPNYPFIEKLKICINSKVKVKKAGEIIPQIIGSVDEHLVTNFAKVTTCPKCKNLLQESSTGIDQFCVNENCPAIVLKKLVHFCSKQAMNIATLAENRLNSLFETGLVKNSCDIFFLEQKMQEMHSIFAKHKIKLQAKSVTKFLNEITNAKKTDFYRLIFALGIKNVGLTASKSLTQYANSLTELRNLDFSKLIDHYDFGPVIIESLQNFFINPKNQDFLNCLETINFEFSTPTKKSEPAWASFSITGKLSKTRDEFIQIIEQAGAEFHSNPTKKTTYLLAGLDAGSKVEKAIKNNTIVLDEESFWELISQKKLAK</sequence>
<dbReference type="InterPro" id="IPR013839">
    <property type="entry name" value="DNAligase_adenylation"/>
</dbReference>
<dbReference type="EMBL" id="CP007154">
    <property type="protein sequence ID" value="AHH45502.1"/>
    <property type="molecule type" value="Genomic_DNA"/>
</dbReference>
<keyword evidence="8 10" id="KW-0234">DNA repair</keyword>
<keyword evidence="6 10" id="KW-0460">Magnesium</keyword>
<dbReference type="PIRSF" id="PIRSF001604">
    <property type="entry name" value="LigA"/>
    <property type="match status" value="1"/>
</dbReference>
<dbReference type="STRING" id="743966.MYB_02500"/>
<dbReference type="HOGENOM" id="CLU_007764_2_0_14"/>
<dbReference type="GO" id="GO:0003911">
    <property type="term" value="F:DNA ligase (NAD+) activity"/>
    <property type="evidence" value="ECO:0007669"/>
    <property type="project" value="UniProtKB-UniRule"/>
</dbReference>
<dbReference type="RefSeq" id="WP_022935126.1">
    <property type="nucleotide sequence ID" value="NZ_CP007154.1"/>
</dbReference>
<keyword evidence="2 10" id="KW-0235">DNA replication</keyword>
<dbReference type="InterPro" id="IPR004150">
    <property type="entry name" value="NAD_DNA_ligase_OB"/>
</dbReference>
<feature type="binding site" evidence="10">
    <location>
        <position position="118"/>
    </location>
    <ligand>
        <name>NAD(+)</name>
        <dbReference type="ChEBI" id="CHEBI:57540"/>
    </ligand>
</feature>
<comment type="similarity">
    <text evidence="10">Belongs to the NAD-dependent DNA ligase family. LigA subfamily.</text>
</comment>
<feature type="binding site" evidence="10">
    <location>
        <begin position="88"/>
        <end position="89"/>
    </location>
    <ligand>
        <name>NAD(+)</name>
        <dbReference type="ChEBI" id="CHEBI:57540"/>
    </ligand>
</feature>
<dbReference type="InterPro" id="IPR041663">
    <property type="entry name" value="DisA/LigA_HHH"/>
</dbReference>
<dbReference type="SUPFAM" id="SSF50249">
    <property type="entry name" value="Nucleic acid-binding proteins"/>
    <property type="match status" value="1"/>
</dbReference>
<feature type="domain" description="BRCT" evidence="11">
    <location>
        <begin position="606"/>
        <end position="679"/>
    </location>
</feature>
<gene>
    <name evidence="10 12" type="primary">ligA</name>
    <name evidence="12" type="ORF">MYB_02500</name>
</gene>
<keyword evidence="10" id="KW-0464">Manganese</keyword>
<dbReference type="InterPro" id="IPR036420">
    <property type="entry name" value="BRCT_dom_sf"/>
</dbReference>
<feature type="binding site" evidence="10">
    <location>
        <position position="435"/>
    </location>
    <ligand>
        <name>Zn(2+)</name>
        <dbReference type="ChEBI" id="CHEBI:29105"/>
    </ligand>
</feature>
<feature type="binding site" evidence="10">
    <location>
        <position position="177"/>
    </location>
    <ligand>
        <name>NAD(+)</name>
        <dbReference type="ChEBI" id="CHEBI:57540"/>
    </ligand>
</feature>
<dbReference type="Gene3D" id="3.40.50.10190">
    <property type="entry name" value="BRCT domain"/>
    <property type="match status" value="1"/>
</dbReference>
<keyword evidence="3 10" id="KW-0479">Metal-binding</keyword>
<comment type="catalytic activity">
    <reaction evidence="9 10">
        <text>NAD(+) + (deoxyribonucleotide)n-3'-hydroxyl + 5'-phospho-(deoxyribonucleotide)m = (deoxyribonucleotide)n+m + AMP + beta-nicotinamide D-nucleotide.</text>
        <dbReference type="EC" id="6.5.1.2"/>
    </reaction>
</comment>
<organism evidence="12 13">
    <name type="scientific">Mesomycoplasma bovoculi M165/69</name>
    <dbReference type="NCBI Taxonomy" id="743966"/>
    <lineage>
        <taxon>Bacteria</taxon>
        <taxon>Bacillati</taxon>
        <taxon>Mycoplasmatota</taxon>
        <taxon>Mycoplasmoidales</taxon>
        <taxon>Metamycoplasmataceae</taxon>
        <taxon>Mesomycoplasma</taxon>
    </lineage>
</organism>
<feature type="binding site" evidence="10">
    <location>
        <position position="321"/>
    </location>
    <ligand>
        <name>NAD(+)</name>
        <dbReference type="ChEBI" id="CHEBI:57540"/>
    </ligand>
</feature>
<dbReference type="SUPFAM" id="SSF47781">
    <property type="entry name" value="RuvA domain 2-like"/>
    <property type="match status" value="1"/>
</dbReference>
<evidence type="ECO:0000256" key="9">
    <source>
        <dbReference type="ARBA" id="ARBA00034005"/>
    </source>
</evidence>
<dbReference type="EC" id="6.5.1.2" evidence="10"/>